<evidence type="ECO:0000256" key="6">
    <source>
        <dbReference type="ARBA" id="ARBA00022801"/>
    </source>
</evidence>
<evidence type="ECO:0000313" key="16">
    <source>
        <dbReference type="EMBL" id="ESO83331.1"/>
    </source>
</evidence>
<dbReference type="AlphaFoldDB" id="V3ZR40"/>
<dbReference type="SUPFAM" id="SSF49785">
    <property type="entry name" value="Galactose-binding domain-like"/>
    <property type="match status" value="1"/>
</dbReference>
<dbReference type="GO" id="GO:0004252">
    <property type="term" value="F:serine-type endopeptidase activity"/>
    <property type="evidence" value="ECO:0007669"/>
    <property type="project" value="UniProtKB-UniRule"/>
</dbReference>
<evidence type="ECO:0000256" key="3">
    <source>
        <dbReference type="ARBA" id="ARBA00022685"/>
    </source>
</evidence>
<proteinExistence type="inferred from homology"/>
<dbReference type="EMBL" id="KB203711">
    <property type="protein sequence ID" value="ESO83331.1"/>
    <property type="molecule type" value="Genomic_DNA"/>
</dbReference>
<dbReference type="CDD" id="cd04059">
    <property type="entry name" value="Peptidases_S8_Protein_convertases_Kexins_Furin-like"/>
    <property type="match status" value="1"/>
</dbReference>
<dbReference type="PROSITE" id="PS51829">
    <property type="entry name" value="P_HOMO_B"/>
    <property type="match status" value="1"/>
</dbReference>
<evidence type="ECO:0000256" key="4">
    <source>
        <dbReference type="ARBA" id="ARBA00022692"/>
    </source>
</evidence>
<dbReference type="Pfam" id="PF01483">
    <property type="entry name" value="P_proprotein"/>
    <property type="match status" value="1"/>
</dbReference>
<keyword evidence="5" id="KW-0732">Signal</keyword>
<gene>
    <name evidence="16" type="ORF">LOTGIDRAFT_81964</name>
</gene>
<dbReference type="InterPro" id="IPR000209">
    <property type="entry name" value="Peptidase_S8/S53_dom"/>
</dbReference>
<dbReference type="FunFam" id="3.40.50.200:FF:000005">
    <property type="entry name" value="Proprotein convertase subtilisin/kexin type 7"/>
    <property type="match status" value="1"/>
</dbReference>
<dbReference type="PROSITE" id="PS51892">
    <property type="entry name" value="SUBTILASE"/>
    <property type="match status" value="1"/>
</dbReference>
<keyword evidence="9" id="KW-0472">Membrane</keyword>
<keyword evidence="8" id="KW-1133">Transmembrane helix</keyword>
<feature type="non-terminal residue" evidence="16">
    <location>
        <position position="601"/>
    </location>
</feature>
<keyword evidence="17" id="KW-1185">Reference proteome</keyword>
<dbReference type="Pfam" id="PF00082">
    <property type="entry name" value="Peptidase_S8"/>
    <property type="match status" value="1"/>
</dbReference>
<evidence type="ECO:0000256" key="8">
    <source>
        <dbReference type="ARBA" id="ARBA00022989"/>
    </source>
</evidence>
<protein>
    <recommendedName>
        <fullName evidence="15">P/Homo B domain-containing protein</fullName>
    </recommendedName>
</protein>
<evidence type="ECO:0000256" key="14">
    <source>
        <dbReference type="RuleBase" id="RU003355"/>
    </source>
</evidence>
<feature type="active site" description="Charge relay system" evidence="12 13">
    <location>
        <position position="141"/>
    </location>
</feature>
<dbReference type="SUPFAM" id="SSF52743">
    <property type="entry name" value="Subtilisin-like"/>
    <property type="match status" value="1"/>
</dbReference>
<keyword evidence="6 13" id="KW-0378">Hydrolase</keyword>
<dbReference type="HOGENOM" id="CLU_002976_4_3_1"/>
<comment type="similarity">
    <text evidence="13 14">Belongs to the peptidase S8 family.</text>
</comment>
<dbReference type="Proteomes" id="UP000030746">
    <property type="component" value="Unassembled WGS sequence"/>
</dbReference>
<name>V3ZR40_LOTGI</name>
<dbReference type="InterPro" id="IPR036852">
    <property type="entry name" value="Peptidase_S8/S53_dom_sf"/>
</dbReference>
<dbReference type="InterPro" id="IPR008979">
    <property type="entry name" value="Galactose-bd-like_sf"/>
</dbReference>
<evidence type="ECO:0000256" key="5">
    <source>
        <dbReference type="ARBA" id="ARBA00022729"/>
    </source>
</evidence>
<reference evidence="16 17" key="1">
    <citation type="journal article" date="2013" name="Nature">
        <title>Insights into bilaterian evolution from three spiralian genomes.</title>
        <authorList>
            <person name="Simakov O."/>
            <person name="Marletaz F."/>
            <person name="Cho S.J."/>
            <person name="Edsinger-Gonzales E."/>
            <person name="Havlak P."/>
            <person name="Hellsten U."/>
            <person name="Kuo D.H."/>
            <person name="Larsson T."/>
            <person name="Lv J."/>
            <person name="Arendt D."/>
            <person name="Savage R."/>
            <person name="Osoegawa K."/>
            <person name="de Jong P."/>
            <person name="Grimwood J."/>
            <person name="Chapman J.A."/>
            <person name="Shapiro H."/>
            <person name="Aerts A."/>
            <person name="Otillar R.P."/>
            <person name="Terry A.Y."/>
            <person name="Boore J.L."/>
            <person name="Grigoriev I.V."/>
            <person name="Lindberg D.R."/>
            <person name="Seaver E.C."/>
            <person name="Weisblat D.A."/>
            <person name="Putnam N.H."/>
            <person name="Rokhsar D.S."/>
        </authorList>
    </citation>
    <scope>NUCLEOTIDE SEQUENCE [LARGE SCALE GENOMIC DNA]</scope>
</reference>
<dbReference type="Gene3D" id="2.60.120.260">
    <property type="entry name" value="Galactose-binding domain-like"/>
    <property type="match status" value="1"/>
</dbReference>
<accession>V3ZR40</accession>
<evidence type="ECO:0000256" key="9">
    <source>
        <dbReference type="ARBA" id="ARBA00023136"/>
    </source>
</evidence>
<keyword evidence="11" id="KW-0325">Glycoprotein</keyword>
<dbReference type="PANTHER" id="PTHR42884">
    <property type="entry name" value="PROPROTEIN CONVERTASE SUBTILISIN/KEXIN-RELATED"/>
    <property type="match status" value="1"/>
</dbReference>
<feature type="non-terminal residue" evidence="16">
    <location>
        <position position="1"/>
    </location>
</feature>
<feature type="domain" description="P/Homo B" evidence="15">
    <location>
        <begin position="394"/>
        <end position="532"/>
    </location>
</feature>
<dbReference type="PROSITE" id="PS00136">
    <property type="entry name" value="SUBTILASE_ASP"/>
    <property type="match status" value="1"/>
</dbReference>
<evidence type="ECO:0000256" key="10">
    <source>
        <dbReference type="ARBA" id="ARBA00023145"/>
    </source>
</evidence>
<dbReference type="FunFam" id="2.60.120.260:FF:000026">
    <property type="entry name" value="proprotein convertase subtilisin/kexin type 7"/>
    <property type="match status" value="1"/>
</dbReference>
<comment type="subcellular location">
    <subcellularLocation>
        <location evidence="1">Membrane</location>
    </subcellularLocation>
</comment>
<dbReference type="OrthoDB" id="300641at2759"/>
<evidence type="ECO:0000313" key="17">
    <source>
        <dbReference type="Proteomes" id="UP000030746"/>
    </source>
</evidence>
<organism evidence="16 17">
    <name type="scientific">Lottia gigantea</name>
    <name type="common">Giant owl limpet</name>
    <dbReference type="NCBI Taxonomy" id="225164"/>
    <lineage>
        <taxon>Eukaryota</taxon>
        <taxon>Metazoa</taxon>
        <taxon>Spiralia</taxon>
        <taxon>Lophotrochozoa</taxon>
        <taxon>Mollusca</taxon>
        <taxon>Gastropoda</taxon>
        <taxon>Patellogastropoda</taxon>
        <taxon>Lottioidea</taxon>
        <taxon>Lottiidae</taxon>
        <taxon>Lottia</taxon>
    </lineage>
</organism>
<dbReference type="Gene3D" id="3.40.50.200">
    <property type="entry name" value="Peptidase S8/S53 domain"/>
    <property type="match status" value="1"/>
</dbReference>
<keyword evidence="2 13" id="KW-0645">Protease</keyword>
<dbReference type="InterPro" id="IPR022398">
    <property type="entry name" value="Peptidase_S8_His-AS"/>
</dbReference>
<evidence type="ECO:0000256" key="12">
    <source>
        <dbReference type="PIRSR" id="PIRSR615500-1"/>
    </source>
</evidence>
<dbReference type="InterPro" id="IPR023827">
    <property type="entry name" value="Peptidase_S8_Asp-AS"/>
</dbReference>
<keyword evidence="3" id="KW-0165">Cleavage on pair of basic residues</keyword>
<dbReference type="InterPro" id="IPR002884">
    <property type="entry name" value="P_dom"/>
</dbReference>
<evidence type="ECO:0000256" key="2">
    <source>
        <dbReference type="ARBA" id="ARBA00022670"/>
    </source>
</evidence>
<evidence type="ECO:0000256" key="11">
    <source>
        <dbReference type="ARBA" id="ARBA00023180"/>
    </source>
</evidence>
<keyword evidence="4" id="KW-0812">Transmembrane</keyword>
<dbReference type="PRINTS" id="PR00723">
    <property type="entry name" value="SUBTILISIN"/>
</dbReference>
<sequence>LNLTKLKDLSDHHHSIKEKNHHHFKYLEDLLESFLDSHPSVEWFTQETLRSRQKRAVAFVDPYFTKQWHLVNRQLAHMDINITGVWERNVTGHGVTVAVVDDGIEWTNPDLKANYNSMGSWDLNDNDADPMPSESKVNNHHGTRCAGEIAAVANNDRCGVGVAYTARVSGLRVLDGPMTDSLEATAFNKKLQINHVYSCSWGPDDDGKTVDGPHILAAKAMKYGVDYGRGGYGSIFVVASGNGGRHHDNCNFDGYANSIYTVTIGAVDEIGHMPYYAEECASMLGVTFSSGKANNRNIVTTDWTKTSRNGCTVHHSGTSAAAPLAAGMIALMFQVRPCLTWRDVQYIIIMTALKVDVDLAHWQQNGAGLNHSHKHGFGLLKAWRLVNAAKIWETVPWMTSFTYSNDNIDQVIPKDVNNPLVIQHIVSEKDIQGYDLYILEYVQVTVTITHPNRGKLSLQLKCPSGTNSVIAAERPLDVSKSGFSGWTFTSVRCWGERPVGSWNLTITDSGTGPEKPGILKSWRLRLFGTPMTTEEFQDRRLKIEKAMSGEYLNDSYSLPCRPPPTTVKSDIPITLKTLKVLVLASVFCLIMAIYETLEYCL</sequence>
<dbReference type="STRING" id="225164.V3ZR40"/>
<dbReference type="PANTHER" id="PTHR42884:SF28">
    <property type="entry name" value="PROPROTEIN CONVERTASE SUBTILISIN_KEXIN TYPE 7"/>
    <property type="match status" value="1"/>
</dbReference>
<dbReference type="GO" id="GO:0016485">
    <property type="term" value="P:protein processing"/>
    <property type="evidence" value="ECO:0007669"/>
    <property type="project" value="TreeGrafter"/>
</dbReference>
<dbReference type="GO" id="GO:0000139">
    <property type="term" value="C:Golgi membrane"/>
    <property type="evidence" value="ECO:0007669"/>
    <property type="project" value="TreeGrafter"/>
</dbReference>
<dbReference type="InterPro" id="IPR023828">
    <property type="entry name" value="Peptidase_S8_Ser-AS"/>
</dbReference>
<evidence type="ECO:0000259" key="15">
    <source>
        <dbReference type="PROSITE" id="PS51829"/>
    </source>
</evidence>
<keyword evidence="7 13" id="KW-0720">Serine protease</keyword>
<dbReference type="PROSITE" id="PS00137">
    <property type="entry name" value="SUBTILASE_HIS"/>
    <property type="match status" value="1"/>
</dbReference>
<dbReference type="InterPro" id="IPR034182">
    <property type="entry name" value="Kexin/furin"/>
</dbReference>
<evidence type="ECO:0000256" key="1">
    <source>
        <dbReference type="ARBA" id="ARBA00004370"/>
    </source>
</evidence>
<dbReference type="PROSITE" id="PS00138">
    <property type="entry name" value="SUBTILASE_SER"/>
    <property type="match status" value="1"/>
</dbReference>
<dbReference type="GO" id="GO:0005802">
    <property type="term" value="C:trans-Golgi network"/>
    <property type="evidence" value="ECO:0007669"/>
    <property type="project" value="TreeGrafter"/>
</dbReference>
<dbReference type="CTD" id="20252518"/>
<dbReference type="KEGG" id="lgi:LOTGIDRAFT_81964"/>
<dbReference type="OMA" id="NGRMPFY"/>
<evidence type="ECO:0000256" key="7">
    <source>
        <dbReference type="ARBA" id="ARBA00022825"/>
    </source>
</evidence>
<feature type="active site" description="Charge relay system" evidence="12 13">
    <location>
        <position position="319"/>
    </location>
</feature>
<feature type="active site" description="Charge relay system" evidence="12 13">
    <location>
        <position position="101"/>
    </location>
</feature>
<dbReference type="GeneID" id="20252518"/>
<evidence type="ECO:0000256" key="13">
    <source>
        <dbReference type="PROSITE-ProRule" id="PRU01240"/>
    </source>
</evidence>
<keyword evidence="10" id="KW-0865">Zymogen</keyword>
<dbReference type="RefSeq" id="XP_009065921.1">
    <property type="nucleotide sequence ID" value="XM_009067673.1"/>
</dbReference>
<dbReference type="InterPro" id="IPR015500">
    <property type="entry name" value="Peptidase_S8_subtilisin-rel"/>
</dbReference>